<protein>
    <submittedName>
        <fullName evidence="2">Benzoate/H(+) symporter BenE family transporter</fullName>
    </submittedName>
</protein>
<evidence type="ECO:0000313" key="2">
    <source>
        <dbReference type="EMBL" id="MBO1073925.1"/>
    </source>
</evidence>
<feature type="transmembrane region" description="Helical" evidence="1">
    <location>
        <begin position="93"/>
        <end position="114"/>
    </location>
</feature>
<comment type="caution">
    <text evidence="2">The sequence shown here is derived from an EMBL/GenBank/DDBJ whole genome shotgun (WGS) entry which is preliminary data.</text>
</comment>
<dbReference type="NCBIfam" id="TIGR00843">
    <property type="entry name" value="benE"/>
    <property type="match status" value="1"/>
</dbReference>
<dbReference type="Pfam" id="PF03594">
    <property type="entry name" value="BenE"/>
    <property type="match status" value="1"/>
</dbReference>
<keyword evidence="3" id="KW-1185">Reference proteome</keyword>
<keyword evidence="1" id="KW-1133">Transmembrane helix</keyword>
<sequence>MSPAEPSPGLLQPVFAGVLSAVVGFASTFALVLHGYTVVGATPAQAAGALLAVCLAQGALAIWLSARWRMPITLAWSTPGSALLAASAMPEGGFPAAIGAFLVAGALIVAAGLWKPFGRAAAGIPSALASAMLAGILFEICLAPVRAAGAMPTLALPVILAWALTWRFARLFAVPVAVLVAGAIILMTTPLPAGGMAAISWPAPIMPQFSLTAAIGLGLPLFLVTMASQNVPGLAVLHAHGYRPAPGPIFTATGLTSLLIAPFGAHPFNLAALTAALCAGHDAHPDPARRWVASAAGGTAYMVLGLGAGLAAAIIAAAPPLLIQTVAGLALLGTLGGALTSAVVEERNRLPAMATFVTTASGLSVFGIGAAFWGLLAGGALMLLDRLRR</sequence>
<organism evidence="2 3">
    <name type="scientific">Roseomonas marmotae</name>
    <dbReference type="NCBI Taxonomy" id="2768161"/>
    <lineage>
        <taxon>Bacteria</taxon>
        <taxon>Pseudomonadati</taxon>
        <taxon>Pseudomonadota</taxon>
        <taxon>Alphaproteobacteria</taxon>
        <taxon>Acetobacterales</taxon>
        <taxon>Roseomonadaceae</taxon>
        <taxon>Roseomonas</taxon>
    </lineage>
</organism>
<name>A0ABS3KAF6_9PROT</name>
<keyword evidence="1" id="KW-0812">Transmembrane</keyword>
<dbReference type="PANTHER" id="PTHR30199:SF0">
    <property type="entry name" value="INNER MEMBRANE PROTEIN YDCO"/>
    <property type="match status" value="1"/>
</dbReference>
<feature type="transmembrane region" description="Helical" evidence="1">
    <location>
        <begin position="168"/>
        <end position="188"/>
    </location>
</feature>
<feature type="transmembrane region" description="Helical" evidence="1">
    <location>
        <begin position="356"/>
        <end position="384"/>
    </location>
</feature>
<accession>A0ABS3KAF6</accession>
<feature type="transmembrane region" description="Helical" evidence="1">
    <location>
        <begin position="14"/>
        <end position="34"/>
    </location>
</feature>
<feature type="transmembrane region" description="Helical" evidence="1">
    <location>
        <begin position="321"/>
        <end position="344"/>
    </location>
</feature>
<dbReference type="EMBL" id="JACTNF010000003">
    <property type="protein sequence ID" value="MBO1073925.1"/>
    <property type="molecule type" value="Genomic_DNA"/>
</dbReference>
<feature type="transmembrane region" description="Helical" evidence="1">
    <location>
        <begin position="291"/>
        <end position="315"/>
    </location>
</feature>
<keyword evidence="1" id="KW-0472">Membrane</keyword>
<dbReference type="Proteomes" id="UP001518990">
    <property type="component" value="Unassembled WGS sequence"/>
</dbReference>
<dbReference type="InterPro" id="IPR004711">
    <property type="entry name" value="Benzoate_Transporter"/>
</dbReference>
<dbReference type="RefSeq" id="WP_207445504.1">
    <property type="nucleotide sequence ID" value="NZ_CP061091.1"/>
</dbReference>
<evidence type="ECO:0000313" key="3">
    <source>
        <dbReference type="Proteomes" id="UP001518990"/>
    </source>
</evidence>
<gene>
    <name evidence="2" type="primary">benE</name>
    <name evidence="2" type="ORF">IAI60_04835</name>
</gene>
<feature type="transmembrane region" description="Helical" evidence="1">
    <location>
        <begin position="46"/>
        <end position="66"/>
    </location>
</feature>
<feature type="transmembrane region" description="Helical" evidence="1">
    <location>
        <begin position="209"/>
        <end position="229"/>
    </location>
</feature>
<proteinExistence type="predicted"/>
<reference evidence="2 3" key="1">
    <citation type="submission" date="2020-09" db="EMBL/GenBank/DDBJ databases">
        <title>Roseomonas.</title>
        <authorList>
            <person name="Zhu W."/>
        </authorList>
    </citation>
    <scope>NUCLEOTIDE SEQUENCE [LARGE SCALE GENOMIC DNA]</scope>
    <source>
        <strain evidence="2 3">1311</strain>
    </source>
</reference>
<dbReference type="PANTHER" id="PTHR30199">
    <property type="entry name" value="MFS FAMILY TRANSPORTER, PREDICTED SUBSTRATE BENZOATE"/>
    <property type="match status" value="1"/>
</dbReference>
<feature type="transmembrane region" description="Helical" evidence="1">
    <location>
        <begin position="126"/>
        <end position="148"/>
    </location>
</feature>
<evidence type="ECO:0000256" key="1">
    <source>
        <dbReference type="SAM" id="Phobius"/>
    </source>
</evidence>